<gene>
    <name evidence="1" type="ORF">HYC85_010342</name>
</gene>
<keyword evidence="2" id="KW-1185">Reference proteome</keyword>
<evidence type="ECO:0000313" key="2">
    <source>
        <dbReference type="Proteomes" id="UP000593564"/>
    </source>
</evidence>
<organism evidence="1 2">
    <name type="scientific">Camellia sinensis</name>
    <name type="common">Tea plant</name>
    <name type="synonym">Thea sinensis</name>
    <dbReference type="NCBI Taxonomy" id="4442"/>
    <lineage>
        <taxon>Eukaryota</taxon>
        <taxon>Viridiplantae</taxon>
        <taxon>Streptophyta</taxon>
        <taxon>Embryophyta</taxon>
        <taxon>Tracheophyta</taxon>
        <taxon>Spermatophyta</taxon>
        <taxon>Magnoliopsida</taxon>
        <taxon>eudicotyledons</taxon>
        <taxon>Gunneridae</taxon>
        <taxon>Pentapetalae</taxon>
        <taxon>asterids</taxon>
        <taxon>Ericales</taxon>
        <taxon>Theaceae</taxon>
        <taxon>Camellia</taxon>
    </lineage>
</organism>
<sequence length="312" mass="34956">MNNLCNRGFKGNHQSAKAARRKLKETISSVLFDMNVPTICAINQATLALYVTRRTSGIVVNIGFHQTSVVPILHGQVMCKTSVSFPPPDVFSCSSSNRQGYGMVLRSKCIALAQLKVKKRDAYNSMSYRSLKFMQDTHMNLCYVALDYGAELSKDTEGSFEVVAEGWFTLSKERFQTGEILFQPRIAGMHNAIELSFRKILHKYQVHFQHITPPPKVNSKGSRASPGIQRVFPNHLPHNWRCLWEYSTTSMAGATEDPPIITDETTLGDDLIPTNMLGPETIAARHALNFNSPSTLEQETMQAIMEQAKQNE</sequence>
<protein>
    <submittedName>
        <fullName evidence="1">Uncharacterized protein</fullName>
    </submittedName>
</protein>
<comment type="caution">
    <text evidence="1">The sequence shown here is derived from an EMBL/GenBank/DDBJ whole genome shotgun (WGS) entry which is preliminary data.</text>
</comment>
<dbReference type="Gene3D" id="3.30.420.40">
    <property type="match status" value="1"/>
</dbReference>
<reference evidence="1 2" key="2">
    <citation type="submission" date="2020-07" db="EMBL/GenBank/DDBJ databases">
        <title>Genome assembly of wild tea tree DASZ reveals pedigree and selection history of tea varieties.</title>
        <authorList>
            <person name="Zhang W."/>
        </authorList>
    </citation>
    <scope>NUCLEOTIDE SEQUENCE [LARGE SCALE GENOMIC DNA]</scope>
    <source>
        <strain evidence="2">cv. G240</strain>
        <tissue evidence="1">Leaf</tissue>
    </source>
</reference>
<reference evidence="2" key="1">
    <citation type="journal article" date="2020" name="Nat. Commun.">
        <title>Genome assembly of wild tea tree DASZ reveals pedigree and selection history of tea varieties.</title>
        <authorList>
            <person name="Zhang W."/>
            <person name="Zhang Y."/>
            <person name="Qiu H."/>
            <person name="Guo Y."/>
            <person name="Wan H."/>
            <person name="Zhang X."/>
            <person name="Scossa F."/>
            <person name="Alseekh S."/>
            <person name="Zhang Q."/>
            <person name="Wang P."/>
            <person name="Xu L."/>
            <person name="Schmidt M.H."/>
            <person name="Jia X."/>
            <person name="Li D."/>
            <person name="Zhu A."/>
            <person name="Guo F."/>
            <person name="Chen W."/>
            <person name="Ni D."/>
            <person name="Usadel B."/>
            <person name="Fernie A.R."/>
            <person name="Wen W."/>
        </authorList>
    </citation>
    <scope>NUCLEOTIDE SEQUENCE [LARGE SCALE GENOMIC DNA]</scope>
    <source>
        <strain evidence="2">cv. G240</strain>
    </source>
</reference>
<dbReference type="Gene3D" id="3.90.640.10">
    <property type="entry name" value="Actin, Chain A, domain 4"/>
    <property type="match status" value="1"/>
</dbReference>
<dbReference type="PANTHER" id="PTHR11937">
    <property type="entry name" value="ACTIN"/>
    <property type="match status" value="1"/>
</dbReference>
<dbReference type="InterPro" id="IPR004000">
    <property type="entry name" value="Actin"/>
</dbReference>
<dbReference type="EMBL" id="JACBKZ010000004">
    <property type="protein sequence ID" value="KAF5952398.1"/>
    <property type="molecule type" value="Genomic_DNA"/>
</dbReference>
<evidence type="ECO:0000313" key="1">
    <source>
        <dbReference type="EMBL" id="KAF5952398.1"/>
    </source>
</evidence>
<dbReference type="AlphaFoldDB" id="A0A7J7HK94"/>
<dbReference type="SUPFAM" id="SSF53067">
    <property type="entry name" value="Actin-like ATPase domain"/>
    <property type="match status" value="1"/>
</dbReference>
<dbReference type="Pfam" id="PF00022">
    <property type="entry name" value="Actin"/>
    <property type="match status" value="1"/>
</dbReference>
<dbReference type="Proteomes" id="UP000593564">
    <property type="component" value="Unassembled WGS sequence"/>
</dbReference>
<accession>A0A7J7HK94</accession>
<proteinExistence type="predicted"/>
<name>A0A7J7HK94_CAMSI</name>
<dbReference type="InterPro" id="IPR043129">
    <property type="entry name" value="ATPase_NBD"/>
</dbReference>